<feature type="transmembrane region" description="Helical" evidence="1">
    <location>
        <begin position="129"/>
        <end position="149"/>
    </location>
</feature>
<feature type="transmembrane region" description="Helical" evidence="1">
    <location>
        <begin position="364"/>
        <end position="381"/>
    </location>
</feature>
<proteinExistence type="predicted"/>
<sequence>MYTFSSKLKTFSFILMLLGVLGIGYGFFSAPKTIQDVETILAADSHGHHDAKHDAHATQKHDAKAEAEHNEHLEHVLHQLQNKPWAAVYVAGLFFMLISLGVLAFYAIQQVAQAGWSPVLFRVMQGITAYLLPGSIIVFILLLLSGFHLNHLFVWMNEGVTEVGHENYDKLIAGKSGYLNFPFWIIRAAIFIAGWNLYRYLSRKNCLAQDESNDNTFYKKNFKMSAAFLVFFIVTESIMSWDWIMSVDPHWFSTLFGWYVFASFFVSGITVISMVTLYLKSKGYLEHVNTSHIHDLSKFMFGISVFWTYLWFSQFMLIWYSNIPEEVTYFITRIEHYNITFFGAVVMNFIFPFLVLINTDFKRITWIIVMAGTVILAGHYIDFFNMIMPATVGDQWFIGITEIAAILFFLGLFIFVVFTALTKAPLLPKRNPLIEESKHFHY</sequence>
<feature type="transmembrane region" description="Helical" evidence="1">
    <location>
        <begin position="396"/>
        <end position="421"/>
    </location>
</feature>
<keyword evidence="1" id="KW-0812">Transmembrane</keyword>
<keyword evidence="3" id="KW-1185">Reference proteome</keyword>
<feature type="transmembrane region" description="Helical" evidence="1">
    <location>
        <begin position="222"/>
        <end position="244"/>
    </location>
</feature>
<dbReference type="RefSeq" id="WP_187657209.1">
    <property type="nucleotide sequence ID" value="NZ_JACSOD020000488.1"/>
</dbReference>
<comment type="caution">
    <text evidence="2">The sequence shown here is derived from an EMBL/GenBank/DDBJ whole genome shotgun (WGS) entry which is preliminary data.</text>
</comment>
<accession>A0ABS2CXM9</accession>
<name>A0ABS2CXM9_9FLAO</name>
<dbReference type="PANTHER" id="PTHR43044">
    <property type="match status" value="1"/>
</dbReference>
<protein>
    <submittedName>
        <fullName evidence="2">Quinol:cytochrome C oxidoreductase</fullName>
    </submittedName>
</protein>
<feature type="transmembrane region" description="Helical" evidence="1">
    <location>
        <begin position="339"/>
        <end position="357"/>
    </location>
</feature>
<dbReference type="EMBL" id="JACSOD020000488">
    <property type="protein sequence ID" value="MBM6499712.1"/>
    <property type="molecule type" value="Genomic_DNA"/>
</dbReference>
<feature type="transmembrane region" description="Helical" evidence="1">
    <location>
        <begin position="12"/>
        <end position="28"/>
    </location>
</feature>
<organism evidence="2 3">
    <name type="scientific">Flavobacterium macrobrachii</name>
    <dbReference type="NCBI Taxonomy" id="591204"/>
    <lineage>
        <taxon>Bacteria</taxon>
        <taxon>Pseudomonadati</taxon>
        <taxon>Bacteroidota</taxon>
        <taxon>Flavobacteriia</taxon>
        <taxon>Flavobacteriales</taxon>
        <taxon>Flavobacteriaceae</taxon>
        <taxon>Flavobacterium</taxon>
    </lineage>
</organism>
<keyword evidence="1" id="KW-1133">Transmembrane helix</keyword>
<evidence type="ECO:0000313" key="2">
    <source>
        <dbReference type="EMBL" id="MBM6499712.1"/>
    </source>
</evidence>
<feature type="transmembrane region" description="Helical" evidence="1">
    <location>
        <begin position="299"/>
        <end position="319"/>
    </location>
</feature>
<reference evidence="2 3" key="1">
    <citation type="submission" date="2021-02" db="EMBL/GenBank/DDBJ databases">
        <authorList>
            <person name="Jung H.S."/>
            <person name="Chun B.H."/>
            <person name="Jeon C.O."/>
        </authorList>
    </citation>
    <scope>NUCLEOTIDE SEQUENCE [LARGE SCALE GENOMIC DNA]</scope>
    <source>
        <strain evidence="2 3">LMG 25203</strain>
    </source>
</reference>
<feature type="transmembrane region" description="Helical" evidence="1">
    <location>
        <begin position="256"/>
        <end position="279"/>
    </location>
</feature>
<keyword evidence="1" id="KW-0472">Membrane</keyword>
<feature type="transmembrane region" description="Helical" evidence="1">
    <location>
        <begin position="86"/>
        <end position="108"/>
    </location>
</feature>
<evidence type="ECO:0000313" key="3">
    <source>
        <dbReference type="Proteomes" id="UP000759529"/>
    </source>
</evidence>
<dbReference type="PANTHER" id="PTHR43044:SF1">
    <property type="entry name" value="QUINOL:CYTOCHROME C OXIDOREDUCTASE QUINONE-BINDING SUBUNIT 2"/>
    <property type="match status" value="1"/>
</dbReference>
<gene>
    <name evidence="2" type="ORF">H9X54_010445</name>
</gene>
<dbReference type="Proteomes" id="UP000759529">
    <property type="component" value="Unassembled WGS sequence"/>
</dbReference>
<evidence type="ECO:0000256" key="1">
    <source>
        <dbReference type="SAM" id="Phobius"/>
    </source>
</evidence>
<feature type="transmembrane region" description="Helical" evidence="1">
    <location>
        <begin position="181"/>
        <end position="201"/>
    </location>
</feature>